<accession>A0A2G8IBW0</accession>
<organism evidence="1 2">
    <name type="scientific">Prevotella intermedia</name>
    <dbReference type="NCBI Taxonomy" id="28131"/>
    <lineage>
        <taxon>Bacteria</taxon>
        <taxon>Pseudomonadati</taxon>
        <taxon>Bacteroidota</taxon>
        <taxon>Bacteroidia</taxon>
        <taxon>Bacteroidales</taxon>
        <taxon>Prevotellaceae</taxon>
        <taxon>Prevotella</taxon>
    </lineage>
</organism>
<name>A0A2G8IBW0_PREIN</name>
<dbReference type="AlphaFoldDB" id="A0A2G8IBW0"/>
<reference evidence="1 2" key="1">
    <citation type="submission" date="2017-11" db="EMBL/GenBank/DDBJ databases">
        <title>Genome sequencing of Prevotella intermedia KCOM 1653.</title>
        <authorList>
            <person name="Kook J.-K."/>
            <person name="Park S.-N."/>
            <person name="Lim Y.K."/>
        </authorList>
    </citation>
    <scope>NUCLEOTIDE SEQUENCE [LARGE SCALE GENOMIC DNA]</scope>
    <source>
        <strain evidence="1 2">KCOM 1653</strain>
    </source>
</reference>
<proteinExistence type="predicted"/>
<evidence type="ECO:0000313" key="1">
    <source>
        <dbReference type="EMBL" id="PIK20994.1"/>
    </source>
</evidence>
<protein>
    <submittedName>
        <fullName evidence="1">Uncharacterized protein</fullName>
    </submittedName>
</protein>
<comment type="caution">
    <text evidence="1">The sequence shown here is derived from an EMBL/GenBank/DDBJ whole genome shotgun (WGS) entry which is preliminary data.</text>
</comment>
<evidence type="ECO:0000313" key="2">
    <source>
        <dbReference type="Proteomes" id="UP000230046"/>
    </source>
</evidence>
<sequence>MLIFFLLPKASIENTANLVKIILLKSDNCALALQKRLFCVAKQPLLPCKTYAFGMQNNLFCNTLIKR</sequence>
<dbReference type="Proteomes" id="UP000230046">
    <property type="component" value="Unassembled WGS sequence"/>
</dbReference>
<dbReference type="EMBL" id="PEKN01000001">
    <property type="protein sequence ID" value="PIK20994.1"/>
    <property type="molecule type" value="Genomic_DNA"/>
</dbReference>
<gene>
    <name evidence="1" type="ORF">CTI18_06500</name>
</gene>